<dbReference type="InterPro" id="IPR025272">
    <property type="entry name" value="SocA_Panacea"/>
</dbReference>
<comment type="caution">
    <text evidence="2">The sequence shown here is derived from an EMBL/GenBank/DDBJ whole genome shotgun (WGS) entry which is preliminary data.</text>
</comment>
<protein>
    <recommendedName>
        <fullName evidence="1">Antitoxin SocA-like Panacea domain-containing protein</fullName>
    </recommendedName>
</protein>
<proteinExistence type="predicted"/>
<evidence type="ECO:0000313" key="3">
    <source>
        <dbReference type="Proteomes" id="UP000013897"/>
    </source>
</evidence>
<sequence>MHKPKDVAKWFVANTDVASGSQITPLKIQKLLYYAQAWYLAIYNEPLMDTEFEAWAHGPVVPEVYHGLSDFKYNPVSISAEYFSDAEEVSCEQEVDLLQQIMDIYGIYDGKYLEKLTHQEDPWIQTRGDLPPEARCNEVISREVMKDFYRNMQGE</sequence>
<reference evidence="2 3" key="1">
    <citation type="submission" date="2013-02" db="EMBL/GenBank/DDBJ databases">
        <title>The Genome Sequence of Enterococcus faecium HM1072.</title>
        <authorList>
            <consortium name="The Broad Institute Genome Sequencing Platform"/>
            <consortium name="The Broad Institute Genome Sequencing Center for Infectious Disease"/>
            <person name="Earl A.M."/>
            <person name="Gilmore M.S."/>
            <person name="Lebreton F."/>
            <person name="Courvalin P."/>
            <person name="Walker B."/>
            <person name="Young S.K."/>
            <person name="Zeng Q."/>
            <person name="Gargeya S."/>
            <person name="Fitzgerald M."/>
            <person name="Haas B."/>
            <person name="Abouelleil A."/>
            <person name="Alvarado L."/>
            <person name="Arachchi H.M."/>
            <person name="Berlin A.M."/>
            <person name="Chapman S.B."/>
            <person name="Dewar J."/>
            <person name="Goldberg J."/>
            <person name="Griggs A."/>
            <person name="Gujja S."/>
            <person name="Hansen M."/>
            <person name="Howarth C."/>
            <person name="Imamovic A."/>
            <person name="Larimer J."/>
            <person name="McCowan C."/>
            <person name="Murphy C."/>
            <person name="Neiman D."/>
            <person name="Pearson M."/>
            <person name="Priest M."/>
            <person name="Roberts A."/>
            <person name="Saif S."/>
            <person name="Shea T."/>
            <person name="Sisk P."/>
            <person name="Sykes S."/>
            <person name="Wortman J."/>
            <person name="Nusbaum C."/>
            <person name="Birren B."/>
        </authorList>
    </citation>
    <scope>NUCLEOTIDE SEQUENCE [LARGE SCALE GENOMIC DNA]</scope>
    <source>
        <strain evidence="2 3">HM1072</strain>
    </source>
</reference>
<name>A0A829FDC5_ENTFC</name>
<dbReference type="Proteomes" id="UP000013897">
    <property type="component" value="Unassembled WGS sequence"/>
</dbReference>
<dbReference type="EMBL" id="AITY01000085">
    <property type="protein sequence ID" value="EOM18162.1"/>
    <property type="molecule type" value="Genomic_DNA"/>
</dbReference>
<dbReference type="RefSeq" id="WP_002321704.1">
    <property type="nucleotide sequence ID" value="NZ_KB949516.1"/>
</dbReference>
<dbReference type="AlphaFoldDB" id="A0A829FDC5"/>
<gene>
    <name evidence="2" type="ORF">SSM_03061</name>
</gene>
<dbReference type="Pfam" id="PF13274">
    <property type="entry name" value="SocA_Panacea"/>
    <property type="match status" value="1"/>
</dbReference>
<feature type="domain" description="Antitoxin SocA-like Panacea" evidence="1">
    <location>
        <begin position="28"/>
        <end position="123"/>
    </location>
</feature>
<evidence type="ECO:0000259" key="1">
    <source>
        <dbReference type="Pfam" id="PF13274"/>
    </source>
</evidence>
<organism evidence="2 3">
    <name type="scientific">Enterococcus faecium EnGen0192</name>
    <dbReference type="NCBI Taxonomy" id="1157487"/>
    <lineage>
        <taxon>Bacteria</taxon>
        <taxon>Bacillati</taxon>
        <taxon>Bacillota</taxon>
        <taxon>Bacilli</taxon>
        <taxon>Lactobacillales</taxon>
        <taxon>Enterococcaceae</taxon>
        <taxon>Enterococcus</taxon>
    </lineage>
</organism>
<evidence type="ECO:0000313" key="2">
    <source>
        <dbReference type="EMBL" id="EOM18162.1"/>
    </source>
</evidence>
<accession>A0A829FDC5</accession>